<dbReference type="GO" id="GO:0005576">
    <property type="term" value="C:extracellular region"/>
    <property type="evidence" value="ECO:0007669"/>
    <property type="project" value="UniProtKB-SubCell"/>
</dbReference>
<evidence type="ECO:0000313" key="11">
    <source>
        <dbReference type="RefSeq" id="XP_032128247.1"/>
    </source>
</evidence>
<evidence type="ECO:0000256" key="4">
    <source>
        <dbReference type="ARBA" id="ARBA00022729"/>
    </source>
</evidence>
<name>A0A6J3HED1_SAPAP</name>
<evidence type="ECO:0000256" key="2">
    <source>
        <dbReference type="ARBA" id="ARBA00022525"/>
    </source>
</evidence>
<dbReference type="GeneID" id="116545957"/>
<sequence>MCPLRMGSHSGTQLFPRSGPTHPAPLRKRSPAACPPTLGAFWLAVQLADMRQRLLLSFASLLLVALLFPGSSQARYADHLATAAPRELGEGAPGQGRNGSQLSHHPMKRELLPPRTPPYQEPPSDLKVVDCKRSEGFCQEYCNYMETQVGYCSKKKDACCLHQN</sequence>
<dbReference type="InterPro" id="IPR007988">
    <property type="entry name" value="Sperm_Ag_11A_B"/>
</dbReference>
<dbReference type="GO" id="GO:0061844">
    <property type="term" value="P:antimicrobial humoral immune response mediated by antimicrobial peptide"/>
    <property type="evidence" value="ECO:0007669"/>
    <property type="project" value="TreeGrafter"/>
</dbReference>
<evidence type="ECO:0000259" key="9">
    <source>
        <dbReference type="Pfam" id="PF00711"/>
    </source>
</evidence>
<evidence type="ECO:0000256" key="5">
    <source>
        <dbReference type="ARBA" id="ARBA00022940"/>
    </source>
</evidence>
<evidence type="ECO:0000256" key="7">
    <source>
        <dbReference type="ARBA" id="ARBA00045473"/>
    </source>
</evidence>
<keyword evidence="3" id="KW-0929">Antimicrobial</keyword>
<dbReference type="RefSeq" id="XP_032128247.1">
    <property type="nucleotide sequence ID" value="XM_032272356.1"/>
</dbReference>
<comment type="subcellular location">
    <subcellularLocation>
        <location evidence="1">Secreted</location>
    </subcellularLocation>
</comment>
<dbReference type="Proteomes" id="UP000504640">
    <property type="component" value="Unplaced"/>
</dbReference>
<comment type="function">
    <text evidence="7">Has antimicrobial activity against E.coli. Plays a role in the defense response in the male reproductive tract, contributing to sperm maturation, storage and protection.</text>
</comment>
<dbReference type="AlphaFoldDB" id="A0A6J3HED1"/>
<feature type="domain" description="Beta-defensin-like" evidence="9">
    <location>
        <begin position="129"/>
        <end position="160"/>
    </location>
</feature>
<keyword evidence="5" id="KW-0211">Defensin</keyword>
<keyword evidence="4" id="KW-0732">Signal</keyword>
<evidence type="ECO:0000313" key="10">
    <source>
        <dbReference type="Proteomes" id="UP000504640"/>
    </source>
</evidence>
<evidence type="ECO:0000256" key="8">
    <source>
        <dbReference type="SAM" id="MobiDB-lite"/>
    </source>
</evidence>
<feature type="region of interest" description="Disordered" evidence="8">
    <location>
        <begin position="86"/>
        <end position="125"/>
    </location>
</feature>
<reference evidence="11" key="1">
    <citation type="submission" date="2025-08" db="UniProtKB">
        <authorList>
            <consortium name="RefSeq"/>
        </authorList>
    </citation>
    <scope>IDENTIFICATION</scope>
    <source>
        <tissue evidence="11">Blood</tissue>
    </source>
</reference>
<keyword evidence="10" id="KW-1185">Reference proteome</keyword>
<dbReference type="Pfam" id="PF00711">
    <property type="entry name" value="Defensin_beta"/>
    <property type="match status" value="1"/>
</dbReference>
<dbReference type="PANTHER" id="PTHR14081">
    <property type="entry name" value="SPERM-ASSOCIATED ANTIGEN 11A-RELATED-RELATED"/>
    <property type="match status" value="1"/>
</dbReference>
<dbReference type="Pfam" id="PF05324">
    <property type="entry name" value="Sperm_Ag_HE2"/>
    <property type="match status" value="1"/>
</dbReference>
<proteinExistence type="predicted"/>
<dbReference type="InterPro" id="IPR001855">
    <property type="entry name" value="Defensin_beta-like"/>
</dbReference>
<evidence type="ECO:0000256" key="3">
    <source>
        <dbReference type="ARBA" id="ARBA00022529"/>
    </source>
</evidence>
<accession>A0A6J3HED1</accession>
<evidence type="ECO:0000256" key="6">
    <source>
        <dbReference type="ARBA" id="ARBA00023022"/>
    </source>
</evidence>
<organism evidence="10 11">
    <name type="scientific">Sapajus apella</name>
    <name type="common">Brown-capped capuchin</name>
    <name type="synonym">Cebus apella</name>
    <dbReference type="NCBI Taxonomy" id="9515"/>
    <lineage>
        <taxon>Eukaryota</taxon>
        <taxon>Metazoa</taxon>
        <taxon>Chordata</taxon>
        <taxon>Craniata</taxon>
        <taxon>Vertebrata</taxon>
        <taxon>Euteleostomi</taxon>
        <taxon>Mammalia</taxon>
        <taxon>Eutheria</taxon>
        <taxon>Euarchontoglires</taxon>
        <taxon>Primates</taxon>
        <taxon>Haplorrhini</taxon>
        <taxon>Platyrrhini</taxon>
        <taxon>Cebidae</taxon>
        <taxon>Cebinae</taxon>
        <taxon>Sapajus</taxon>
    </lineage>
</organism>
<feature type="region of interest" description="Disordered" evidence="8">
    <location>
        <begin position="1"/>
        <end position="31"/>
    </location>
</feature>
<dbReference type="GO" id="GO:0042742">
    <property type="term" value="P:defense response to bacterium"/>
    <property type="evidence" value="ECO:0007669"/>
    <property type="project" value="UniProtKB-KW"/>
</dbReference>
<gene>
    <name evidence="11" type="primary">LOC116545957</name>
</gene>
<keyword evidence="6" id="KW-0044">Antibiotic</keyword>
<dbReference type="PANTHER" id="PTHR14081:SF1">
    <property type="entry name" value="SPERM-ASSOCIATED ANTIGEN 11A-RELATED"/>
    <property type="match status" value="1"/>
</dbReference>
<evidence type="ECO:0000256" key="1">
    <source>
        <dbReference type="ARBA" id="ARBA00004613"/>
    </source>
</evidence>
<keyword evidence="2" id="KW-0964">Secreted</keyword>
<protein>
    <submittedName>
        <fullName evidence="11">Uncharacterized protein LOC116545957 isoform X1</fullName>
    </submittedName>
</protein>